<dbReference type="PROSITE" id="PS50162">
    <property type="entry name" value="RECA_2"/>
    <property type="match status" value="1"/>
</dbReference>
<dbReference type="RefSeq" id="WP_377790261.1">
    <property type="nucleotide sequence ID" value="NZ_JBHLYQ010000129.1"/>
</dbReference>
<evidence type="ECO:0000313" key="4">
    <source>
        <dbReference type="Proteomes" id="UP001589788"/>
    </source>
</evidence>
<dbReference type="InterPro" id="IPR027417">
    <property type="entry name" value="P-loop_NTPase"/>
</dbReference>
<evidence type="ECO:0000313" key="3">
    <source>
        <dbReference type="EMBL" id="MFC0082646.1"/>
    </source>
</evidence>
<comment type="caution">
    <text evidence="3">The sequence shown here is derived from an EMBL/GenBank/DDBJ whole genome shotgun (WGS) entry which is preliminary data.</text>
</comment>
<evidence type="ECO:0000259" key="2">
    <source>
        <dbReference type="PROSITE" id="PS50162"/>
    </source>
</evidence>
<protein>
    <submittedName>
        <fullName evidence="3">ATPase domain-containing protein</fullName>
    </submittedName>
</protein>
<sequence length="354" mass="36084">MGTTVLRFSCATCGAKAARWAGRCGRCGTWNSLVEQPVRDAGLRWDGLGAAAEALAASQRRHPTWRSRSGAAEGSDSGALVPLAEVDGEAAEAVPTGVTELDEVLAGGIVPGSVTLLGGEPGVGKSTLLLQVAMAVAREGRRAVLVSAEESVTQVRRRAERLGPIPGALLVVASTDASLLDELAPLAPALVVVDSVQTMADREVAGGPGTVAQVRAVAERAVALAKSEGVAVVLVGHVTKDGSLAGPRVLEHLVDTVVTVEGDRHQALRVVRTVKHRFGPAGQLGLFEMGERGLQGVLDPSALLLGDRAVGCPGSAVVAALDGRRAVVCEVQALVAPGSPVAPAQRRAQGLDPG</sequence>
<dbReference type="PANTHER" id="PTHR32472">
    <property type="entry name" value="DNA REPAIR PROTEIN RADA"/>
    <property type="match status" value="1"/>
</dbReference>
<feature type="domain" description="RecA family profile 1" evidence="2">
    <location>
        <begin position="90"/>
        <end position="238"/>
    </location>
</feature>
<organism evidence="3 4">
    <name type="scientific">Aciditerrimonas ferrireducens</name>
    <dbReference type="NCBI Taxonomy" id="667306"/>
    <lineage>
        <taxon>Bacteria</taxon>
        <taxon>Bacillati</taxon>
        <taxon>Actinomycetota</taxon>
        <taxon>Acidimicrobiia</taxon>
        <taxon>Acidimicrobiales</taxon>
        <taxon>Acidimicrobiaceae</taxon>
        <taxon>Aciditerrimonas</taxon>
    </lineage>
</organism>
<dbReference type="Gene3D" id="3.40.50.300">
    <property type="entry name" value="P-loop containing nucleotide triphosphate hydrolases"/>
    <property type="match status" value="1"/>
</dbReference>
<keyword evidence="4" id="KW-1185">Reference proteome</keyword>
<gene>
    <name evidence="3" type="ORF">ACFFRE_10930</name>
</gene>
<name>A0ABV6C743_9ACTN</name>
<dbReference type="SMART" id="SM00382">
    <property type="entry name" value="AAA"/>
    <property type="match status" value="1"/>
</dbReference>
<dbReference type="InterPro" id="IPR003593">
    <property type="entry name" value="AAA+_ATPase"/>
</dbReference>
<evidence type="ECO:0000256" key="1">
    <source>
        <dbReference type="ARBA" id="ARBA00022723"/>
    </source>
</evidence>
<dbReference type="Proteomes" id="UP001589788">
    <property type="component" value="Unassembled WGS sequence"/>
</dbReference>
<feature type="non-terminal residue" evidence="3">
    <location>
        <position position="354"/>
    </location>
</feature>
<dbReference type="InterPro" id="IPR020588">
    <property type="entry name" value="RecA_ATP-bd"/>
</dbReference>
<dbReference type="SUPFAM" id="SSF52540">
    <property type="entry name" value="P-loop containing nucleoside triphosphate hydrolases"/>
    <property type="match status" value="1"/>
</dbReference>
<proteinExistence type="predicted"/>
<reference evidence="3 4" key="1">
    <citation type="submission" date="2024-09" db="EMBL/GenBank/DDBJ databases">
        <authorList>
            <person name="Sun Q."/>
            <person name="Mori K."/>
        </authorList>
    </citation>
    <scope>NUCLEOTIDE SEQUENCE [LARGE SCALE GENOMIC DNA]</scope>
    <source>
        <strain evidence="3 4">JCM 15389</strain>
    </source>
</reference>
<dbReference type="Pfam" id="PF13481">
    <property type="entry name" value="AAA_25"/>
    <property type="match status" value="1"/>
</dbReference>
<dbReference type="EMBL" id="JBHLYQ010000129">
    <property type="protein sequence ID" value="MFC0082646.1"/>
    <property type="molecule type" value="Genomic_DNA"/>
</dbReference>
<dbReference type="PRINTS" id="PR01874">
    <property type="entry name" value="DNAREPAIRADA"/>
</dbReference>
<keyword evidence="1" id="KW-0479">Metal-binding</keyword>
<dbReference type="Pfam" id="PF18073">
    <property type="entry name" value="Zn_ribbon_LapB"/>
    <property type="match status" value="1"/>
</dbReference>
<dbReference type="InterPro" id="IPR041166">
    <property type="entry name" value="Rubredoxin_2"/>
</dbReference>
<accession>A0ABV6C743</accession>
<dbReference type="PANTHER" id="PTHR32472:SF10">
    <property type="entry name" value="DNA REPAIR PROTEIN RADA-LIKE PROTEIN"/>
    <property type="match status" value="1"/>
</dbReference>